<dbReference type="GO" id="GO:0005576">
    <property type="term" value="C:extracellular region"/>
    <property type="evidence" value="ECO:0007669"/>
    <property type="project" value="UniProtKB-SubCell"/>
</dbReference>
<organism evidence="9 10">
    <name type="scientific">Patiria miniata</name>
    <name type="common">Bat star</name>
    <name type="synonym">Asterina miniata</name>
    <dbReference type="NCBI Taxonomy" id="46514"/>
    <lineage>
        <taxon>Eukaryota</taxon>
        <taxon>Metazoa</taxon>
        <taxon>Echinodermata</taxon>
        <taxon>Eleutherozoa</taxon>
        <taxon>Asterozoa</taxon>
        <taxon>Asteroidea</taxon>
        <taxon>Valvatacea</taxon>
        <taxon>Valvatida</taxon>
        <taxon>Asterinidae</taxon>
        <taxon>Patiria</taxon>
    </lineage>
</organism>
<dbReference type="OrthoDB" id="5985199at2759"/>
<keyword evidence="4" id="KW-0130">Cell adhesion</keyword>
<dbReference type="GO" id="GO:0012505">
    <property type="term" value="C:endomembrane system"/>
    <property type="evidence" value="ECO:0007669"/>
    <property type="project" value="UniProtKB-SubCell"/>
</dbReference>
<evidence type="ECO:0000256" key="6">
    <source>
        <dbReference type="ARBA" id="ARBA00023157"/>
    </source>
</evidence>
<dbReference type="EnsemblMetazoa" id="XM_038203664.1">
    <property type="protein sequence ID" value="XP_038059592.1"/>
    <property type="gene ID" value="LOC119730669"/>
</dbReference>
<dbReference type="CDD" id="cd00057">
    <property type="entry name" value="FA58C"/>
    <property type="match status" value="1"/>
</dbReference>
<dbReference type="InterPro" id="IPR008979">
    <property type="entry name" value="Galactose-bd-like_sf"/>
</dbReference>
<dbReference type="PROSITE" id="PS01286">
    <property type="entry name" value="FA58C_2"/>
    <property type="match status" value="1"/>
</dbReference>
<feature type="domain" description="F5/8 type C" evidence="8">
    <location>
        <begin position="109"/>
        <end position="253"/>
    </location>
</feature>
<dbReference type="InterPro" id="IPR000421">
    <property type="entry name" value="FA58C"/>
</dbReference>
<dbReference type="PROSITE" id="PS01285">
    <property type="entry name" value="FA58C_1"/>
    <property type="match status" value="1"/>
</dbReference>
<name>A0A914A6V3_PATMI</name>
<accession>A0A914A6V3</accession>
<dbReference type="SUPFAM" id="SSF49785">
    <property type="entry name" value="Galactose-binding domain-like"/>
    <property type="match status" value="1"/>
</dbReference>
<evidence type="ECO:0000256" key="4">
    <source>
        <dbReference type="ARBA" id="ARBA00022889"/>
    </source>
</evidence>
<keyword evidence="6" id="KW-1015">Disulfide bond</keyword>
<evidence type="ECO:0000256" key="5">
    <source>
        <dbReference type="ARBA" id="ARBA00023136"/>
    </source>
</evidence>
<feature type="chain" id="PRO_5037701599" description="F5/8 type C domain-containing protein" evidence="7">
    <location>
        <begin position="21"/>
        <end position="256"/>
    </location>
</feature>
<evidence type="ECO:0000256" key="2">
    <source>
        <dbReference type="ARBA" id="ARBA00004613"/>
    </source>
</evidence>
<dbReference type="Gene3D" id="2.60.120.260">
    <property type="entry name" value="Galactose-binding domain-like"/>
    <property type="match status" value="1"/>
</dbReference>
<keyword evidence="7" id="KW-0732">Signal</keyword>
<dbReference type="GeneID" id="119730669"/>
<comment type="subcellular location">
    <subcellularLocation>
        <location evidence="1">Endomembrane system</location>
        <topology evidence="1">Peripheral membrane protein</topology>
    </subcellularLocation>
    <subcellularLocation>
        <location evidence="2">Secreted</location>
    </subcellularLocation>
</comment>
<dbReference type="PANTHER" id="PTHR46806">
    <property type="entry name" value="F5/8 TYPE C DOMAIN-CONTAINING PROTEIN"/>
    <property type="match status" value="1"/>
</dbReference>
<feature type="signal peptide" evidence="7">
    <location>
        <begin position="1"/>
        <end position="20"/>
    </location>
</feature>
<dbReference type="InterPro" id="IPR050633">
    <property type="entry name" value="Neuropilin_MCO_CoagFactor"/>
</dbReference>
<evidence type="ECO:0000313" key="10">
    <source>
        <dbReference type="Proteomes" id="UP000887568"/>
    </source>
</evidence>
<dbReference type="Proteomes" id="UP000887568">
    <property type="component" value="Unplaced"/>
</dbReference>
<dbReference type="PROSITE" id="PS50022">
    <property type="entry name" value="FA58C_3"/>
    <property type="match status" value="1"/>
</dbReference>
<dbReference type="GO" id="GO:0038023">
    <property type="term" value="F:signaling receptor activity"/>
    <property type="evidence" value="ECO:0007669"/>
    <property type="project" value="TreeGrafter"/>
</dbReference>
<dbReference type="RefSeq" id="XP_038059592.1">
    <property type="nucleotide sequence ID" value="XM_038203664.1"/>
</dbReference>
<keyword evidence="3" id="KW-0964">Secreted</keyword>
<evidence type="ECO:0000256" key="7">
    <source>
        <dbReference type="SAM" id="SignalP"/>
    </source>
</evidence>
<evidence type="ECO:0000256" key="3">
    <source>
        <dbReference type="ARBA" id="ARBA00022525"/>
    </source>
</evidence>
<keyword evidence="5" id="KW-0472">Membrane</keyword>
<evidence type="ECO:0000259" key="8">
    <source>
        <dbReference type="PROSITE" id="PS50022"/>
    </source>
</evidence>
<evidence type="ECO:0000313" key="9">
    <source>
        <dbReference type="EnsemblMetazoa" id="XP_038059592.1"/>
    </source>
</evidence>
<proteinExistence type="predicted"/>
<reference evidence="9" key="1">
    <citation type="submission" date="2022-11" db="UniProtKB">
        <authorList>
            <consortium name="EnsemblMetazoa"/>
        </authorList>
    </citation>
    <scope>IDENTIFICATION</scope>
</reference>
<evidence type="ECO:0000256" key="1">
    <source>
        <dbReference type="ARBA" id="ARBA00004184"/>
    </source>
</evidence>
<protein>
    <recommendedName>
        <fullName evidence="8">F5/8 type C domain-containing protein</fullName>
    </recommendedName>
</protein>
<sequence length="256" mass="28358">MDGAVAWAVMVSALTVIVSCHKVCFIGSEYNPQSGIPPRWFLPYKDPCECTAIRLGGTRISASSYRKWAPFYLDELFLSEDSYEIQTYFSCSRATKVPIGRPKTYSLECSSPEPLGLEDGTITDDRMTASDHNQNWPASKGRLNYNGGWAARSLIDPWIEVDLIEASLIAGVITQGDGDWYVTQYKVAYKNQPSSHFEHVTDGSGNITIFIGNTDGNTPVTNLFYESAVATVMRIEPTKWSTGVGLRLELLGCNRD</sequence>
<dbReference type="SMART" id="SM00231">
    <property type="entry name" value="FA58C"/>
    <property type="match status" value="1"/>
</dbReference>
<dbReference type="Pfam" id="PF00754">
    <property type="entry name" value="F5_F8_type_C"/>
    <property type="match status" value="1"/>
</dbReference>
<keyword evidence="10" id="KW-1185">Reference proteome</keyword>
<dbReference type="GO" id="GO:0007155">
    <property type="term" value="P:cell adhesion"/>
    <property type="evidence" value="ECO:0007669"/>
    <property type="project" value="UniProtKB-KW"/>
</dbReference>
<dbReference type="GO" id="GO:0005886">
    <property type="term" value="C:plasma membrane"/>
    <property type="evidence" value="ECO:0007669"/>
    <property type="project" value="TreeGrafter"/>
</dbReference>
<dbReference type="AlphaFoldDB" id="A0A914A6V3"/>
<dbReference type="PANTHER" id="PTHR46806:SF5">
    <property type="entry name" value="F5_8 TYPE C DOMAIN-CONTAINING PROTEIN"/>
    <property type="match status" value="1"/>
</dbReference>